<dbReference type="GO" id="GO:0070988">
    <property type="term" value="P:demethylation"/>
    <property type="evidence" value="ECO:0007669"/>
    <property type="project" value="InterPro"/>
</dbReference>
<dbReference type="InterPro" id="IPR005123">
    <property type="entry name" value="Oxoglu/Fe-dep_dioxygenase_dom"/>
</dbReference>
<evidence type="ECO:0000313" key="3">
    <source>
        <dbReference type="Proteomes" id="UP001138757"/>
    </source>
</evidence>
<dbReference type="SUPFAM" id="SSF51197">
    <property type="entry name" value="Clavaminate synthase-like"/>
    <property type="match status" value="1"/>
</dbReference>
<reference evidence="2" key="1">
    <citation type="submission" date="2021-05" db="EMBL/GenBank/DDBJ databases">
        <title>Genome of Sphingobium sp. strain.</title>
        <authorList>
            <person name="Fan R."/>
        </authorList>
    </citation>
    <scope>NUCLEOTIDE SEQUENCE</scope>
    <source>
        <strain evidence="2">H33</strain>
    </source>
</reference>
<evidence type="ECO:0000313" key="2">
    <source>
        <dbReference type="EMBL" id="MBT2189407.1"/>
    </source>
</evidence>
<accession>A0A9X1DFM3</accession>
<dbReference type="Pfam" id="PF13532">
    <property type="entry name" value="2OG-FeII_Oxy_2"/>
    <property type="match status" value="1"/>
</dbReference>
<dbReference type="GO" id="GO:0051213">
    <property type="term" value="F:dioxygenase activity"/>
    <property type="evidence" value="ECO:0007669"/>
    <property type="project" value="UniProtKB-KW"/>
</dbReference>
<dbReference type="GO" id="GO:0032451">
    <property type="term" value="F:demethylase activity"/>
    <property type="evidence" value="ECO:0007669"/>
    <property type="project" value="TreeGrafter"/>
</dbReference>
<proteinExistence type="predicted"/>
<keyword evidence="2" id="KW-0223">Dioxygenase</keyword>
<dbReference type="PANTHER" id="PTHR12463:SF1">
    <property type="entry name" value="2-OXOGLUTARATE AND FE-DEPENDENT OXYGENASE FAMILY PROTEIN"/>
    <property type="match status" value="1"/>
</dbReference>
<keyword evidence="3" id="KW-1185">Reference proteome</keyword>
<dbReference type="EMBL" id="JAHGAW010000018">
    <property type="protein sequence ID" value="MBT2189407.1"/>
    <property type="molecule type" value="Genomic_DNA"/>
</dbReference>
<feature type="domain" description="Fe2OG dioxygenase" evidence="1">
    <location>
        <begin position="95"/>
        <end position="186"/>
    </location>
</feature>
<dbReference type="InterPro" id="IPR027450">
    <property type="entry name" value="AlkB-like"/>
</dbReference>
<sequence length="193" mass="21772">MNAMLDLFETPVVSGLSSCSDIISPAEEAELIERIDADSLSPFRFQQWTGKRLTCSYGWSYDFETGRFSPTKPIPDWLISTQEKAARFAGLDPTQLVQALLIRYDPGAGIGWHKDRPVFEHVVGISLGAAATMRFRRRAGAKFARANVSLQPRSIYHLSGEVRHSWEHSIAEMDEARWSITFRTLARSTQSHQ</sequence>
<dbReference type="InterPro" id="IPR037151">
    <property type="entry name" value="AlkB-like_sf"/>
</dbReference>
<protein>
    <submittedName>
        <fullName evidence="2">Alpha-ketoglutarate-dependent dioxygenase AlkB</fullName>
    </submittedName>
</protein>
<dbReference type="PANTHER" id="PTHR12463">
    <property type="entry name" value="OXYGENASE-RELATED"/>
    <property type="match status" value="1"/>
</dbReference>
<dbReference type="Gene3D" id="2.60.120.590">
    <property type="entry name" value="Alpha-ketoglutarate-dependent dioxygenase AlkB-like"/>
    <property type="match status" value="1"/>
</dbReference>
<comment type="caution">
    <text evidence="2">The sequence shown here is derived from an EMBL/GenBank/DDBJ whole genome shotgun (WGS) entry which is preliminary data.</text>
</comment>
<dbReference type="Proteomes" id="UP001138757">
    <property type="component" value="Unassembled WGS sequence"/>
</dbReference>
<dbReference type="PROSITE" id="PS51471">
    <property type="entry name" value="FE2OG_OXY"/>
    <property type="match status" value="1"/>
</dbReference>
<organism evidence="2 3">
    <name type="scientific">Sphingobium nicotianae</name>
    <dbReference type="NCBI Taxonomy" id="2782607"/>
    <lineage>
        <taxon>Bacteria</taxon>
        <taxon>Pseudomonadati</taxon>
        <taxon>Pseudomonadota</taxon>
        <taxon>Alphaproteobacteria</taxon>
        <taxon>Sphingomonadales</taxon>
        <taxon>Sphingomonadaceae</taxon>
        <taxon>Sphingobium</taxon>
    </lineage>
</organism>
<gene>
    <name evidence="2" type="ORF">KK488_20845</name>
</gene>
<evidence type="ECO:0000259" key="1">
    <source>
        <dbReference type="PROSITE" id="PS51471"/>
    </source>
</evidence>
<dbReference type="AlphaFoldDB" id="A0A9X1DFM3"/>
<name>A0A9X1DFM3_9SPHN</name>
<keyword evidence="2" id="KW-0560">Oxidoreductase</keyword>
<dbReference type="InterPro" id="IPR032857">
    <property type="entry name" value="ALKBH4"/>
</dbReference>